<dbReference type="KEGG" id="aqt:FN924_16115"/>
<feature type="transmembrane region" description="Helical" evidence="1">
    <location>
        <begin position="95"/>
        <end position="116"/>
    </location>
</feature>
<keyword evidence="1" id="KW-1133">Transmembrane helix</keyword>
<sequence>MGFSIIFLLMIGVIAITSFVIPFIVFRKNEEGKSPRIISYVVVALLVLHWLFFLTGGYTLLPTNIADAIFMPVWFVLCAAGYFTAIYKFKNNKRFAIPVAGLTTISLLCSIFINGISNM</sequence>
<dbReference type="OrthoDB" id="2882298at2"/>
<gene>
    <name evidence="2" type="ORF">FN924_16115</name>
</gene>
<evidence type="ECO:0000313" key="2">
    <source>
        <dbReference type="EMBL" id="QDP41564.1"/>
    </source>
</evidence>
<organism evidence="2 3">
    <name type="scientific">Radiobacillus deserti</name>
    <dbReference type="NCBI Taxonomy" id="2594883"/>
    <lineage>
        <taxon>Bacteria</taxon>
        <taxon>Bacillati</taxon>
        <taxon>Bacillota</taxon>
        <taxon>Bacilli</taxon>
        <taxon>Bacillales</taxon>
        <taxon>Bacillaceae</taxon>
        <taxon>Radiobacillus</taxon>
    </lineage>
</organism>
<keyword evidence="1" id="KW-0472">Membrane</keyword>
<feature type="transmembrane region" description="Helical" evidence="1">
    <location>
        <begin position="37"/>
        <end position="59"/>
    </location>
</feature>
<keyword evidence="1" id="KW-0812">Transmembrane</keyword>
<feature type="transmembrane region" description="Helical" evidence="1">
    <location>
        <begin position="65"/>
        <end position="83"/>
    </location>
</feature>
<evidence type="ECO:0000256" key="1">
    <source>
        <dbReference type="SAM" id="Phobius"/>
    </source>
</evidence>
<dbReference type="RefSeq" id="WP_143896234.1">
    <property type="nucleotide sequence ID" value="NZ_CP041666.1"/>
</dbReference>
<evidence type="ECO:0000313" key="3">
    <source>
        <dbReference type="Proteomes" id="UP000315215"/>
    </source>
</evidence>
<keyword evidence="3" id="KW-1185">Reference proteome</keyword>
<feature type="transmembrane region" description="Helical" evidence="1">
    <location>
        <begin position="6"/>
        <end position="25"/>
    </location>
</feature>
<dbReference type="Proteomes" id="UP000315215">
    <property type="component" value="Chromosome"/>
</dbReference>
<proteinExistence type="predicted"/>
<reference evidence="2 3" key="1">
    <citation type="submission" date="2019-07" db="EMBL/GenBank/DDBJ databases">
        <authorList>
            <person name="Li J."/>
        </authorList>
    </citation>
    <scope>NUCLEOTIDE SEQUENCE [LARGE SCALE GENOMIC DNA]</scope>
    <source>
        <strain evidence="2 3">TKL69</strain>
    </source>
</reference>
<accession>A0A516KJI8</accession>
<protein>
    <submittedName>
        <fullName evidence="2">Uncharacterized protein</fullName>
    </submittedName>
</protein>
<dbReference type="AlphaFoldDB" id="A0A516KJI8"/>
<dbReference type="EMBL" id="CP041666">
    <property type="protein sequence ID" value="QDP41564.1"/>
    <property type="molecule type" value="Genomic_DNA"/>
</dbReference>
<name>A0A516KJI8_9BACI</name>